<dbReference type="PANTHER" id="PTHR47022">
    <property type="entry name" value="BTB AND MATH DOMAIN-CONTAINING PROTEIN 36-RELATED"/>
    <property type="match status" value="1"/>
</dbReference>
<dbReference type="PANTHER" id="PTHR47022:SF1">
    <property type="entry name" value="BTB AND MATH DOMAIN-CONTAINING PROTEIN 36-RELATED"/>
    <property type="match status" value="1"/>
</dbReference>
<accession>A0AAV5WG96</accession>
<proteinExistence type="predicted"/>
<dbReference type="AlphaFoldDB" id="A0AAV5WG96"/>
<evidence type="ECO:0000259" key="1">
    <source>
        <dbReference type="PROSITE" id="PS50097"/>
    </source>
</evidence>
<evidence type="ECO:0000313" key="3">
    <source>
        <dbReference type="Proteomes" id="UP001432322"/>
    </source>
</evidence>
<dbReference type="PROSITE" id="PS50097">
    <property type="entry name" value="BTB"/>
    <property type="match status" value="1"/>
</dbReference>
<gene>
    <name evidence="2" type="ORF">PFISCL1PPCAC_21344</name>
</gene>
<dbReference type="Proteomes" id="UP001432322">
    <property type="component" value="Unassembled WGS sequence"/>
</dbReference>
<dbReference type="Gene3D" id="3.30.710.10">
    <property type="entry name" value="Potassium Channel Kv1.1, Chain A"/>
    <property type="match status" value="1"/>
</dbReference>
<dbReference type="CDD" id="cd18186">
    <property type="entry name" value="BTB_POZ_ZBTB_KLHL-like"/>
    <property type="match status" value="1"/>
</dbReference>
<evidence type="ECO:0000313" key="2">
    <source>
        <dbReference type="EMBL" id="GMT30047.1"/>
    </source>
</evidence>
<keyword evidence="3" id="KW-1185">Reference proteome</keyword>
<dbReference type="InterPro" id="IPR011333">
    <property type="entry name" value="SKP1/BTB/POZ_sf"/>
</dbReference>
<feature type="non-terminal residue" evidence="2">
    <location>
        <position position="1"/>
    </location>
</feature>
<organism evidence="2 3">
    <name type="scientific">Pristionchus fissidentatus</name>
    <dbReference type="NCBI Taxonomy" id="1538716"/>
    <lineage>
        <taxon>Eukaryota</taxon>
        <taxon>Metazoa</taxon>
        <taxon>Ecdysozoa</taxon>
        <taxon>Nematoda</taxon>
        <taxon>Chromadorea</taxon>
        <taxon>Rhabditida</taxon>
        <taxon>Rhabditina</taxon>
        <taxon>Diplogasteromorpha</taxon>
        <taxon>Diplogasteroidea</taxon>
        <taxon>Neodiplogasteridae</taxon>
        <taxon>Pristionchus</taxon>
    </lineage>
</organism>
<protein>
    <recommendedName>
        <fullName evidence="1">BTB domain-containing protein</fullName>
    </recommendedName>
</protein>
<dbReference type="SMART" id="SM00225">
    <property type="entry name" value="BTB"/>
    <property type="match status" value="1"/>
</dbReference>
<sequence>NHLKGFIVDGTITIEARIKLKNVMGIKELTQFDFSAPSVGTDLILRVEGKDVHVGRQYLTTHSPVFAAMFYGDFIEKEKAEIELKDVKYEEFIDLLHVIYPSGRAVNFDTYKPILALADFYQIKFARDQVESYLIRTELVKMHEKIELADQYRLKQLQYFCLQSFKTVHQIKELHSEGRLDSLSESMQAALHARTMELPLE</sequence>
<feature type="domain" description="BTB" evidence="1">
    <location>
        <begin position="41"/>
        <end position="108"/>
    </location>
</feature>
<comment type="caution">
    <text evidence="2">The sequence shown here is derived from an EMBL/GenBank/DDBJ whole genome shotgun (WGS) entry which is preliminary data.</text>
</comment>
<reference evidence="2" key="1">
    <citation type="submission" date="2023-10" db="EMBL/GenBank/DDBJ databases">
        <title>Genome assembly of Pristionchus species.</title>
        <authorList>
            <person name="Yoshida K."/>
            <person name="Sommer R.J."/>
        </authorList>
    </citation>
    <scope>NUCLEOTIDE SEQUENCE</scope>
    <source>
        <strain evidence="2">RS5133</strain>
    </source>
</reference>
<name>A0AAV5WG96_9BILA</name>
<dbReference type="SUPFAM" id="SSF54695">
    <property type="entry name" value="POZ domain"/>
    <property type="match status" value="1"/>
</dbReference>
<dbReference type="InterPro" id="IPR000210">
    <property type="entry name" value="BTB/POZ_dom"/>
</dbReference>
<dbReference type="EMBL" id="BTSY01000005">
    <property type="protein sequence ID" value="GMT30047.1"/>
    <property type="molecule type" value="Genomic_DNA"/>
</dbReference>
<dbReference type="Pfam" id="PF00651">
    <property type="entry name" value="BTB"/>
    <property type="match status" value="1"/>
</dbReference>